<evidence type="ECO:0000313" key="9">
    <source>
        <dbReference type="EMBL" id="CRL44079.1"/>
    </source>
</evidence>
<keyword evidence="5 8" id="KW-1133">Transmembrane helix</keyword>
<protein>
    <submittedName>
        <fullName evidence="9">Uncharacterized protein</fullName>
    </submittedName>
</protein>
<evidence type="ECO:0000256" key="5">
    <source>
        <dbReference type="ARBA" id="ARBA00022989"/>
    </source>
</evidence>
<keyword evidence="6 8" id="KW-0472">Membrane</keyword>
<dbReference type="AlphaFoldDB" id="A0A193QFY4"/>
<evidence type="ECO:0000256" key="7">
    <source>
        <dbReference type="SAM" id="MobiDB-lite"/>
    </source>
</evidence>
<organism evidence="9 10">
    <name type="scientific">Sodalis glossinidius (strain morsitans)</name>
    <dbReference type="NCBI Taxonomy" id="343509"/>
    <lineage>
        <taxon>Bacteria</taxon>
        <taxon>Pseudomonadati</taxon>
        <taxon>Pseudomonadota</taxon>
        <taxon>Gammaproteobacteria</taxon>
        <taxon>Enterobacterales</taxon>
        <taxon>Bruguierivoracaceae</taxon>
        <taxon>Sodalis</taxon>
    </lineage>
</organism>
<dbReference type="GO" id="GO:0005886">
    <property type="term" value="C:plasma membrane"/>
    <property type="evidence" value="ECO:0007669"/>
    <property type="project" value="UniProtKB-SubCell"/>
</dbReference>
<evidence type="ECO:0000256" key="3">
    <source>
        <dbReference type="ARBA" id="ARBA00022475"/>
    </source>
</evidence>
<reference evidence="9 10" key="1">
    <citation type="submission" date="2015-05" db="EMBL/GenBank/DDBJ databases">
        <authorList>
            <person name="Goodhead I."/>
        </authorList>
    </citation>
    <scope>NUCLEOTIDE SEQUENCE [LARGE SCALE GENOMIC DNA]</scope>
    <source>
        <strain evidence="10">morsitans</strain>
    </source>
</reference>
<proteinExistence type="inferred from homology"/>
<evidence type="ECO:0000256" key="6">
    <source>
        <dbReference type="ARBA" id="ARBA00023136"/>
    </source>
</evidence>
<dbReference type="InterPro" id="IPR019305">
    <property type="entry name" value="Uncharacterised_Smp"/>
</dbReference>
<evidence type="ECO:0000313" key="10">
    <source>
        <dbReference type="Proteomes" id="UP000245838"/>
    </source>
</evidence>
<dbReference type="Pfam" id="PF10144">
    <property type="entry name" value="SMP_2"/>
    <property type="match status" value="1"/>
</dbReference>
<evidence type="ECO:0000256" key="8">
    <source>
        <dbReference type="SAM" id="Phobius"/>
    </source>
</evidence>
<evidence type="ECO:0000256" key="1">
    <source>
        <dbReference type="ARBA" id="ARBA00004236"/>
    </source>
</evidence>
<name>A0A193QFY4_SODGM</name>
<accession>A0A193QFY4</accession>
<feature type="transmembrane region" description="Helical" evidence="8">
    <location>
        <begin position="36"/>
        <end position="56"/>
    </location>
</feature>
<comment type="similarity">
    <text evidence="2">Belongs to the Smp family.</text>
</comment>
<feature type="region of interest" description="Disordered" evidence="7">
    <location>
        <begin position="65"/>
        <end position="87"/>
    </location>
</feature>
<gene>
    <name evidence="9" type="ORF">SGGMMB4_00978</name>
</gene>
<dbReference type="EMBL" id="LN854557">
    <property type="protein sequence ID" value="CRL44079.1"/>
    <property type="molecule type" value="Genomic_DNA"/>
</dbReference>
<sequence length="116" mass="13093">MRTIEDNKGPSGFVRLTLDTHSLEIEAKQVDNTTNLLRLMMMLALAIGIILARMLLQNRRSRWRNDVGKRTPTRAPQTTLSRPRPPGAALARIAQQDRFQRHFNHVVEGGLAIGRA</sequence>
<keyword evidence="3" id="KW-1003">Cell membrane</keyword>
<comment type="subcellular location">
    <subcellularLocation>
        <location evidence="1">Cell membrane</location>
    </subcellularLocation>
</comment>
<evidence type="ECO:0000256" key="4">
    <source>
        <dbReference type="ARBA" id="ARBA00022692"/>
    </source>
</evidence>
<keyword evidence="4 8" id="KW-0812">Transmembrane</keyword>
<dbReference type="Proteomes" id="UP000245838">
    <property type="component" value="Chromosome sggmmb4_Chromosome"/>
</dbReference>
<evidence type="ECO:0000256" key="2">
    <source>
        <dbReference type="ARBA" id="ARBA00005362"/>
    </source>
</evidence>